<reference evidence="1 2" key="1">
    <citation type="journal article" date="2020" name="Biotechnol. Biofuels">
        <title>New insights from the biogas microbiome by comprehensive genome-resolved metagenomics of nearly 1600 species originating from multiple anaerobic digesters.</title>
        <authorList>
            <person name="Campanaro S."/>
            <person name="Treu L."/>
            <person name="Rodriguez-R L.M."/>
            <person name="Kovalovszki A."/>
            <person name="Ziels R.M."/>
            <person name="Maus I."/>
            <person name="Zhu X."/>
            <person name="Kougias P.G."/>
            <person name="Basile A."/>
            <person name="Luo G."/>
            <person name="Schluter A."/>
            <person name="Konstantinidis K.T."/>
            <person name="Angelidaki I."/>
        </authorList>
    </citation>
    <scope>NUCLEOTIDE SEQUENCE [LARGE SCALE GENOMIC DNA]</scope>
    <source>
        <strain evidence="1">AS05jafATM_89</strain>
    </source>
</reference>
<protein>
    <submittedName>
        <fullName evidence="1">Uncharacterized protein</fullName>
    </submittedName>
</protein>
<evidence type="ECO:0000313" key="2">
    <source>
        <dbReference type="Proteomes" id="UP000576550"/>
    </source>
</evidence>
<proteinExistence type="predicted"/>
<evidence type="ECO:0000313" key="1">
    <source>
        <dbReference type="EMBL" id="HHX99456.1"/>
    </source>
</evidence>
<gene>
    <name evidence="1" type="ORF">GX533_02135</name>
</gene>
<accession>A0A832QDK2</accession>
<dbReference type="AlphaFoldDB" id="A0A832QDK2"/>
<name>A0A832QDK2_9BACT</name>
<dbReference type="EMBL" id="DUTP01000003">
    <property type="protein sequence ID" value="HHX99456.1"/>
    <property type="molecule type" value="Genomic_DNA"/>
</dbReference>
<comment type="caution">
    <text evidence="1">The sequence shown here is derived from an EMBL/GenBank/DDBJ whole genome shotgun (WGS) entry which is preliminary data.</text>
</comment>
<organism evidence="1 2">
    <name type="scientific">Candidatus Dojkabacteria bacterium</name>
    <dbReference type="NCBI Taxonomy" id="2099670"/>
    <lineage>
        <taxon>Bacteria</taxon>
        <taxon>Candidatus Dojkabacteria</taxon>
    </lineage>
</organism>
<sequence length="128" mass="15611">MKYYCTICSKEKRKDKELLPAIDRYLSPRIKNVYEKASLDNTKFLILSGEYGFIHPYSLMPYYDHLLLEEEIETFLLLLKQQNIFWDITELDCFMKKEDTPGWEAYYKILNRFAEEENVKIRFHIYEE</sequence>
<dbReference type="Proteomes" id="UP000576550">
    <property type="component" value="Unassembled WGS sequence"/>
</dbReference>